<keyword evidence="4 7" id="KW-0378">Hydrolase</keyword>
<keyword evidence="5 7" id="KW-0460">Magnesium</keyword>
<evidence type="ECO:0000256" key="5">
    <source>
        <dbReference type="ARBA" id="ARBA00022842"/>
    </source>
</evidence>
<comment type="subunit">
    <text evidence="7">Homohexamer.</text>
</comment>
<evidence type="ECO:0000256" key="7">
    <source>
        <dbReference type="HAMAP-Rule" id="MF_00209"/>
    </source>
</evidence>
<dbReference type="GO" id="GO:0004427">
    <property type="term" value="F:inorganic diphosphate phosphatase activity"/>
    <property type="evidence" value="ECO:0007669"/>
    <property type="project" value="UniProtKB-UniRule"/>
</dbReference>
<dbReference type="Gene3D" id="3.90.80.10">
    <property type="entry name" value="Inorganic pyrophosphatase"/>
    <property type="match status" value="1"/>
</dbReference>
<dbReference type="HAMAP" id="MF_00209">
    <property type="entry name" value="Inorganic_PPase"/>
    <property type="match status" value="1"/>
</dbReference>
<dbReference type="CDD" id="cd00412">
    <property type="entry name" value="pyrophosphatase"/>
    <property type="match status" value="1"/>
</dbReference>
<evidence type="ECO:0000313" key="8">
    <source>
        <dbReference type="EMBL" id="SFQ32795.1"/>
    </source>
</evidence>
<dbReference type="GO" id="GO:0005737">
    <property type="term" value="C:cytoplasm"/>
    <property type="evidence" value="ECO:0007669"/>
    <property type="project" value="UniProtKB-SubCell"/>
</dbReference>
<keyword evidence="3 7" id="KW-0479">Metal-binding</keyword>
<name>A0A1I5XLG9_9BACT</name>
<dbReference type="FunFam" id="3.90.80.10:FF:000003">
    <property type="entry name" value="Inorganic pyrophosphatase"/>
    <property type="match status" value="1"/>
</dbReference>
<gene>
    <name evidence="7" type="primary">ppa</name>
    <name evidence="8" type="ORF">SAMN05444277_10928</name>
</gene>
<feature type="binding site" evidence="7">
    <location>
        <position position="36"/>
    </location>
    <ligand>
        <name>substrate</name>
    </ligand>
</feature>
<comment type="function">
    <text evidence="7">Catalyzes the hydrolysis of inorganic pyrophosphate (PPi) forming two phosphate ions.</text>
</comment>
<feature type="binding site" evidence="7">
    <location>
        <position position="72"/>
    </location>
    <ligand>
        <name>Mg(2+)</name>
        <dbReference type="ChEBI" id="CHEBI:18420"/>
        <label>1</label>
    </ligand>
</feature>
<comment type="similarity">
    <text evidence="7">Belongs to the PPase family.</text>
</comment>
<dbReference type="AlphaFoldDB" id="A0A1I5XLG9"/>
<sequence length="191" mass="21511">MITTTVLHPWHGVSTGDRAPRIVNAVIEISQGSRCKYEIDKESGLLKLDRVIYSSFYYPVNYGFIPQTYGDDKDPLDILVITSLPVQPLTLMEAKIVGVMQMVDGGDADDKIIAVANNDPGVNHYNNIEELPQHFFEELRHFFEEYKTLEKKSVTVSDFGDKAKALDIIEDAVLLYKKKFGEKLAKAVEQA</sequence>
<dbReference type="Pfam" id="PF00719">
    <property type="entry name" value="Pyrophosphatase"/>
    <property type="match status" value="1"/>
</dbReference>
<feature type="binding site" evidence="7">
    <location>
        <position position="77"/>
    </location>
    <ligand>
        <name>Mg(2+)</name>
        <dbReference type="ChEBI" id="CHEBI:18420"/>
        <label>1</label>
    </ligand>
</feature>
<comment type="cofactor">
    <cofactor evidence="1 7">
        <name>Mg(2+)</name>
        <dbReference type="ChEBI" id="CHEBI:18420"/>
    </cofactor>
</comment>
<feature type="binding site" evidence="7">
    <location>
        <position position="62"/>
    </location>
    <ligand>
        <name>substrate</name>
    </ligand>
</feature>
<dbReference type="EC" id="3.6.1.1" evidence="7"/>
<dbReference type="STRING" id="1465490.SAMN05444277_10928"/>
<dbReference type="EMBL" id="FOXQ01000009">
    <property type="protein sequence ID" value="SFQ32795.1"/>
    <property type="molecule type" value="Genomic_DNA"/>
</dbReference>
<keyword evidence="2 7" id="KW-0963">Cytoplasm</keyword>
<feature type="binding site" evidence="7">
    <location>
        <position position="109"/>
    </location>
    <ligand>
        <name>Mg(2+)</name>
        <dbReference type="ChEBI" id="CHEBI:18420"/>
        <label>1</label>
    </ligand>
</feature>
<evidence type="ECO:0000256" key="6">
    <source>
        <dbReference type="ARBA" id="ARBA00047820"/>
    </source>
</evidence>
<comment type="subcellular location">
    <subcellularLocation>
        <location evidence="7">Cytoplasm</location>
    </subcellularLocation>
</comment>
<dbReference type="RefSeq" id="WP_090659865.1">
    <property type="nucleotide sequence ID" value="NZ_FOXQ01000009.1"/>
</dbReference>
<comment type="catalytic activity">
    <reaction evidence="6 7">
        <text>diphosphate + H2O = 2 phosphate + H(+)</text>
        <dbReference type="Rhea" id="RHEA:24576"/>
        <dbReference type="ChEBI" id="CHEBI:15377"/>
        <dbReference type="ChEBI" id="CHEBI:15378"/>
        <dbReference type="ChEBI" id="CHEBI:33019"/>
        <dbReference type="ChEBI" id="CHEBI:43474"/>
        <dbReference type="EC" id="3.6.1.1"/>
    </reaction>
</comment>
<dbReference type="InterPro" id="IPR008162">
    <property type="entry name" value="Pyrophosphatase"/>
</dbReference>
<organism evidence="8 9">
    <name type="scientific">Parafilimonas terrae</name>
    <dbReference type="NCBI Taxonomy" id="1465490"/>
    <lineage>
        <taxon>Bacteria</taxon>
        <taxon>Pseudomonadati</taxon>
        <taxon>Bacteroidota</taxon>
        <taxon>Chitinophagia</taxon>
        <taxon>Chitinophagales</taxon>
        <taxon>Chitinophagaceae</taxon>
        <taxon>Parafilimonas</taxon>
    </lineage>
</organism>
<dbReference type="InterPro" id="IPR036649">
    <property type="entry name" value="Pyrophosphatase_sf"/>
</dbReference>
<dbReference type="OrthoDB" id="5187599at2"/>
<dbReference type="GO" id="GO:0006796">
    <property type="term" value="P:phosphate-containing compound metabolic process"/>
    <property type="evidence" value="ECO:0007669"/>
    <property type="project" value="InterPro"/>
</dbReference>
<accession>A0A1I5XLG9</accession>
<evidence type="ECO:0000256" key="4">
    <source>
        <dbReference type="ARBA" id="ARBA00022801"/>
    </source>
</evidence>
<feature type="binding site" evidence="7">
    <location>
        <position position="146"/>
    </location>
    <ligand>
        <name>substrate</name>
    </ligand>
</feature>
<evidence type="ECO:0000256" key="3">
    <source>
        <dbReference type="ARBA" id="ARBA00022723"/>
    </source>
</evidence>
<feature type="binding site" evidence="7">
    <location>
        <position position="77"/>
    </location>
    <ligand>
        <name>Mg(2+)</name>
        <dbReference type="ChEBI" id="CHEBI:18420"/>
        <label>2</label>
    </ligand>
</feature>
<proteinExistence type="inferred from homology"/>
<dbReference type="GO" id="GO:0000287">
    <property type="term" value="F:magnesium ion binding"/>
    <property type="evidence" value="ECO:0007669"/>
    <property type="project" value="UniProtKB-UniRule"/>
</dbReference>
<protein>
    <recommendedName>
        <fullName evidence="7">Inorganic pyrophosphatase</fullName>
        <ecNumber evidence="7">3.6.1.1</ecNumber>
    </recommendedName>
    <alternativeName>
        <fullName evidence="7">Pyrophosphate phospho-hydrolase</fullName>
        <shortName evidence="7">PPase</shortName>
    </alternativeName>
</protein>
<dbReference type="SUPFAM" id="SSF50324">
    <property type="entry name" value="Inorganic pyrophosphatase"/>
    <property type="match status" value="1"/>
</dbReference>
<feature type="binding site" evidence="7">
    <location>
        <position position="50"/>
    </location>
    <ligand>
        <name>substrate</name>
    </ligand>
</feature>
<evidence type="ECO:0000313" key="9">
    <source>
        <dbReference type="Proteomes" id="UP000199031"/>
    </source>
</evidence>
<evidence type="ECO:0000256" key="1">
    <source>
        <dbReference type="ARBA" id="ARBA00001946"/>
    </source>
</evidence>
<dbReference type="Proteomes" id="UP000199031">
    <property type="component" value="Unassembled WGS sequence"/>
</dbReference>
<dbReference type="PANTHER" id="PTHR10286">
    <property type="entry name" value="INORGANIC PYROPHOSPHATASE"/>
    <property type="match status" value="1"/>
</dbReference>
<evidence type="ECO:0000256" key="2">
    <source>
        <dbReference type="ARBA" id="ARBA00022490"/>
    </source>
</evidence>
<keyword evidence="9" id="KW-1185">Reference proteome</keyword>
<reference evidence="8 9" key="1">
    <citation type="submission" date="2016-10" db="EMBL/GenBank/DDBJ databases">
        <authorList>
            <person name="de Groot N.N."/>
        </authorList>
    </citation>
    <scope>NUCLEOTIDE SEQUENCE [LARGE SCALE GENOMIC DNA]</scope>
    <source>
        <strain evidence="8 9">DSM 28286</strain>
    </source>
</reference>